<reference evidence="16" key="1">
    <citation type="submission" date="2016-12" db="EMBL/GenBank/DDBJ databases">
        <authorList>
            <person name="Moulin L."/>
        </authorList>
    </citation>
    <scope>NUCLEOTIDE SEQUENCE [LARGE SCALE GENOMIC DNA]</scope>
    <source>
        <strain evidence="16">STM 7183</strain>
    </source>
</reference>
<dbReference type="CDD" id="cd00950">
    <property type="entry name" value="DHDPS"/>
    <property type="match status" value="1"/>
</dbReference>
<dbReference type="HAMAP" id="MF_00418">
    <property type="entry name" value="DapA"/>
    <property type="match status" value="1"/>
</dbReference>
<comment type="pathway">
    <text evidence="2 12">Amino-acid biosynthesis; L-lysine biosynthesis via DAP pathway; (S)-tetrahydrodipicolinate from L-aspartate: step 3/4.</text>
</comment>
<comment type="function">
    <text evidence="1 12">Catalyzes the condensation of (S)-aspartate-beta-semialdehyde [(S)-ASA] and pyruvate to 4-hydroxy-tetrahydrodipicolinate (HTPA).</text>
</comment>
<evidence type="ECO:0000256" key="8">
    <source>
        <dbReference type="ARBA" id="ARBA00023154"/>
    </source>
</evidence>
<dbReference type="InterPro" id="IPR002220">
    <property type="entry name" value="DapA-like"/>
</dbReference>
<accession>A0A1N7RLE0</accession>
<dbReference type="InterPro" id="IPR013785">
    <property type="entry name" value="Aldolase_TIM"/>
</dbReference>
<dbReference type="GO" id="GO:0019877">
    <property type="term" value="P:diaminopimelate biosynthetic process"/>
    <property type="evidence" value="ECO:0007669"/>
    <property type="project" value="UniProtKB-UniRule"/>
</dbReference>
<evidence type="ECO:0000256" key="6">
    <source>
        <dbReference type="ARBA" id="ARBA00022605"/>
    </source>
</evidence>
<comment type="caution">
    <text evidence="16">The sequence shown here is derived from an EMBL/GenBank/DDBJ whole genome shotgun (WGS) entry which is preliminary data.</text>
</comment>
<evidence type="ECO:0000313" key="16">
    <source>
        <dbReference type="EMBL" id="SIT35923.1"/>
    </source>
</evidence>
<evidence type="ECO:0000256" key="2">
    <source>
        <dbReference type="ARBA" id="ARBA00005120"/>
    </source>
</evidence>
<feature type="active site" description="Schiff-base intermediate with substrate" evidence="12 14">
    <location>
        <position position="160"/>
    </location>
</feature>
<feature type="binding site" evidence="12 15">
    <location>
        <position position="197"/>
    </location>
    <ligand>
        <name>pyruvate</name>
        <dbReference type="ChEBI" id="CHEBI:15361"/>
    </ligand>
</feature>
<evidence type="ECO:0000256" key="1">
    <source>
        <dbReference type="ARBA" id="ARBA00003294"/>
    </source>
</evidence>
<evidence type="ECO:0000256" key="15">
    <source>
        <dbReference type="PIRSR" id="PIRSR001365-2"/>
    </source>
</evidence>
<keyword evidence="6 12" id="KW-0028">Amino-acid biosynthesis</keyword>
<keyword evidence="8 12" id="KW-0457">Lysine biosynthesis</keyword>
<comment type="catalytic activity">
    <reaction evidence="11 12">
        <text>L-aspartate 4-semialdehyde + pyruvate = (2S,4S)-4-hydroxy-2,3,4,5-tetrahydrodipicolinate + H2O + H(+)</text>
        <dbReference type="Rhea" id="RHEA:34171"/>
        <dbReference type="ChEBI" id="CHEBI:15361"/>
        <dbReference type="ChEBI" id="CHEBI:15377"/>
        <dbReference type="ChEBI" id="CHEBI:15378"/>
        <dbReference type="ChEBI" id="CHEBI:67139"/>
        <dbReference type="ChEBI" id="CHEBI:537519"/>
        <dbReference type="EC" id="4.3.3.7"/>
    </reaction>
</comment>
<evidence type="ECO:0000256" key="9">
    <source>
        <dbReference type="ARBA" id="ARBA00023239"/>
    </source>
</evidence>
<dbReference type="Gene3D" id="3.20.20.70">
    <property type="entry name" value="Aldolase class I"/>
    <property type="match status" value="1"/>
</dbReference>
<feature type="active site" description="Proton donor/acceptor" evidence="12 14">
    <location>
        <position position="132"/>
    </location>
</feature>
<feature type="binding site" evidence="12 15">
    <location>
        <position position="44"/>
    </location>
    <ligand>
        <name>pyruvate</name>
        <dbReference type="ChEBI" id="CHEBI:15361"/>
    </ligand>
</feature>
<evidence type="ECO:0000256" key="4">
    <source>
        <dbReference type="ARBA" id="ARBA00012086"/>
    </source>
</evidence>
<keyword evidence="10 12" id="KW-0704">Schiff base</keyword>
<evidence type="ECO:0000256" key="10">
    <source>
        <dbReference type="ARBA" id="ARBA00023270"/>
    </source>
</evidence>
<protein>
    <recommendedName>
        <fullName evidence="4 12">4-hydroxy-tetrahydrodipicolinate synthase</fullName>
        <shortName evidence="12">HTPA synthase</shortName>
        <ecNumber evidence="4 12">4.3.3.7</ecNumber>
    </recommendedName>
</protein>
<comment type="similarity">
    <text evidence="3 12 13">Belongs to the DapA family.</text>
</comment>
<dbReference type="InterPro" id="IPR020624">
    <property type="entry name" value="Schiff_base-form_aldolases_CS"/>
</dbReference>
<dbReference type="EMBL" id="CYGY02000007">
    <property type="protein sequence ID" value="SIT35923.1"/>
    <property type="molecule type" value="Genomic_DNA"/>
</dbReference>
<dbReference type="InterPro" id="IPR005263">
    <property type="entry name" value="DapA"/>
</dbReference>
<dbReference type="PROSITE" id="PS00665">
    <property type="entry name" value="DHDPS_1"/>
    <property type="match status" value="1"/>
</dbReference>
<evidence type="ECO:0000256" key="3">
    <source>
        <dbReference type="ARBA" id="ARBA00007592"/>
    </source>
</evidence>
<evidence type="ECO:0000256" key="11">
    <source>
        <dbReference type="ARBA" id="ARBA00047836"/>
    </source>
</evidence>
<evidence type="ECO:0000256" key="14">
    <source>
        <dbReference type="PIRSR" id="PIRSR001365-1"/>
    </source>
</evidence>
<dbReference type="Pfam" id="PF00701">
    <property type="entry name" value="DHDPS"/>
    <property type="match status" value="1"/>
</dbReference>
<dbReference type="Proteomes" id="UP000195569">
    <property type="component" value="Unassembled WGS sequence"/>
</dbReference>
<evidence type="ECO:0000256" key="13">
    <source>
        <dbReference type="PIRNR" id="PIRNR001365"/>
    </source>
</evidence>
<evidence type="ECO:0000313" key="17">
    <source>
        <dbReference type="Proteomes" id="UP000195569"/>
    </source>
</evidence>
<evidence type="ECO:0000256" key="7">
    <source>
        <dbReference type="ARBA" id="ARBA00022915"/>
    </source>
</evidence>
<evidence type="ECO:0000256" key="5">
    <source>
        <dbReference type="ARBA" id="ARBA00022490"/>
    </source>
</evidence>
<proteinExistence type="inferred from homology"/>
<dbReference type="UniPathway" id="UPA00034">
    <property type="reaction ID" value="UER00017"/>
</dbReference>
<keyword evidence="5 12" id="KW-0963">Cytoplasm</keyword>
<dbReference type="RefSeq" id="WP_087732534.1">
    <property type="nucleotide sequence ID" value="NZ_CYGY02000007.1"/>
</dbReference>
<gene>
    <name evidence="12 16" type="primary">dapA</name>
    <name evidence="16" type="ORF">BN2476_70072</name>
</gene>
<name>A0A1N7RLE0_9BURK</name>
<dbReference type="PIRSF" id="PIRSF001365">
    <property type="entry name" value="DHDPS"/>
    <property type="match status" value="1"/>
</dbReference>
<comment type="subunit">
    <text evidence="12">Homotetramer; dimer of dimers.</text>
</comment>
<dbReference type="GO" id="GO:0005737">
    <property type="term" value="C:cytoplasm"/>
    <property type="evidence" value="ECO:0007669"/>
    <property type="project" value="UniProtKB-SubCell"/>
</dbReference>
<dbReference type="NCBIfam" id="TIGR00674">
    <property type="entry name" value="dapA"/>
    <property type="match status" value="1"/>
</dbReference>
<dbReference type="OrthoDB" id="9782828at2"/>
<dbReference type="PRINTS" id="PR00146">
    <property type="entry name" value="DHPICSNTHASE"/>
</dbReference>
<dbReference type="SMART" id="SM01130">
    <property type="entry name" value="DHDPS"/>
    <property type="match status" value="1"/>
</dbReference>
<comment type="subcellular location">
    <subcellularLocation>
        <location evidence="12">Cytoplasm</location>
    </subcellularLocation>
</comment>
<keyword evidence="17" id="KW-1185">Reference proteome</keyword>
<dbReference type="InterPro" id="IPR020625">
    <property type="entry name" value="Schiff_base-form_aldolases_AS"/>
</dbReference>
<dbReference type="GO" id="GO:0009089">
    <property type="term" value="P:lysine biosynthetic process via diaminopimelate"/>
    <property type="evidence" value="ECO:0007669"/>
    <property type="project" value="UniProtKB-UniRule"/>
</dbReference>
<sequence>MYSGIWLPLVTPFRSGEVDVEALQTLTEHYARTGIAGIVALGTTGEGALLSEIERVTVLQSIGDVVAGRLPVLVGIGGSDTREFVREIQRFDRWDVAGFLVSAPAYVCPDQLGIAQHFERIARATGRPIVLYDVPHRTGVSIEPDTVRRLAECDNIVAIKACASRHFDALCDLPINVLCGTDEAFVDCLAAGGHGGILASAHVCADLLIEVQSLMQAGDVDTARRIFSRLKPVIKLLFAAPNPSAIKAMLSLEGRISDEVRMPLTPASAELVAQLGETFSVLQDLRAEVAAAVQ</sequence>
<comment type="caution">
    <text evidence="12">Was originally thought to be a dihydrodipicolinate synthase (DHDPS), catalyzing the condensation of (S)-aspartate-beta-semialdehyde [(S)-ASA] and pyruvate to dihydrodipicolinate (DHDP). However, it was shown in E.coli that the product of the enzymatic reaction is not dihydrodipicolinate but in fact (4S)-4-hydroxy-2,3,4,5-tetrahydro-(2S)-dipicolinic acid (HTPA), and that the consecutive dehydration reaction leading to DHDP is not spontaneous but catalyzed by DapB.</text>
</comment>
<dbReference type="PANTHER" id="PTHR12128">
    <property type="entry name" value="DIHYDRODIPICOLINATE SYNTHASE"/>
    <property type="match status" value="1"/>
</dbReference>
<feature type="site" description="Part of a proton relay during catalysis" evidence="12">
    <location>
        <position position="106"/>
    </location>
</feature>
<dbReference type="PANTHER" id="PTHR12128:SF66">
    <property type="entry name" value="4-HYDROXY-2-OXOGLUTARATE ALDOLASE, MITOCHONDRIAL"/>
    <property type="match status" value="1"/>
</dbReference>
<dbReference type="PROSITE" id="PS00666">
    <property type="entry name" value="DHDPS_2"/>
    <property type="match status" value="1"/>
</dbReference>
<feature type="site" description="Part of a proton relay during catalysis" evidence="12">
    <location>
        <position position="43"/>
    </location>
</feature>
<organism evidence="16 17">
    <name type="scientific">Paraburkholderia piptadeniae</name>
    <dbReference type="NCBI Taxonomy" id="1701573"/>
    <lineage>
        <taxon>Bacteria</taxon>
        <taxon>Pseudomonadati</taxon>
        <taxon>Pseudomonadota</taxon>
        <taxon>Betaproteobacteria</taxon>
        <taxon>Burkholderiales</taxon>
        <taxon>Burkholderiaceae</taxon>
        <taxon>Paraburkholderia</taxon>
    </lineage>
</organism>
<dbReference type="SUPFAM" id="SSF51569">
    <property type="entry name" value="Aldolase"/>
    <property type="match status" value="1"/>
</dbReference>
<keyword evidence="9 12" id="KW-0456">Lyase</keyword>
<dbReference type="GO" id="GO:0008840">
    <property type="term" value="F:4-hydroxy-tetrahydrodipicolinate synthase activity"/>
    <property type="evidence" value="ECO:0007669"/>
    <property type="project" value="UniProtKB-UniRule"/>
</dbReference>
<dbReference type="AlphaFoldDB" id="A0A1N7RLE0"/>
<keyword evidence="7 12" id="KW-0220">Diaminopimelate biosynthesis</keyword>
<dbReference type="EC" id="4.3.3.7" evidence="4 12"/>
<evidence type="ECO:0000256" key="12">
    <source>
        <dbReference type="HAMAP-Rule" id="MF_00418"/>
    </source>
</evidence>